<name>A0A0D3DFV7_BRAOL</name>
<dbReference type="KEGG" id="boe:106306546"/>
<dbReference type="PANTHER" id="PTHR36054:SF4">
    <property type="entry name" value="HYDROXYPROLINE-RICH GLYCOPROTEIN FAMILY PROTEIN"/>
    <property type="match status" value="1"/>
</dbReference>
<dbReference type="GO" id="GO:2000012">
    <property type="term" value="P:regulation of auxin polar transport"/>
    <property type="evidence" value="ECO:0007669"/>
    <property type="project" value="EnsemblPlants"/>
</dbReference>
<dbReference type="OMA" id="HANHGGF"/>
<dbReference type="OrthoDB" id="1935385at2759"/>
<dbReference type="GO" id="GO:0030422">
    <property type="term" value="P:siRNA processing"/>
    <property type="evidence" value="ECO:0007669"/>
    <property type="project" value="EnsemblPlants"/>
</dbReference>
<dbReference type="GO" id="GO:0000380">
    <property type="term" value="P:alternative mRNA splicing, via spliceosome"/>
    <property type="evidence" value="ECO:0007669"/>
    <property type="project" value="EnsemblPlants"/>
</dbReference>
<proteinExistence type="predicted"/>
<dbReference type="GO" id="GO:0016604">
    <property type="term" value="C:nuclear body"/>
    <property type="evidence" value="ECO:0007669"/>
    <property type="project" value="EnsemblPlants"/>
</dbReference>
<accession>A0A0D3DFV7</accession>
<dbReference type="GO" id="GO:0009651">
    <property type="term" value="P:response to salt stress"/>
    <property type="evidence" value="ECO:0007669"/>
    <property type="project" value="EnsemblPlants"/>
</dbReference>
<feature type="region of interest" description="Disordered" evidence="1">
    <location>
        <begin position="205"/>
        <end position="242"/>
    </location>
</feature>
<dbReference type="InterPro" id="IPR039292">
    <property type="entry name" value="SICKLE"/>
</dbReference>
<keyword evidence="3" id="KW-1185">Reference proteome</keyword>
<dbReference type="eggNOG" id="ENOG502RYUD">
    <property type="taxonomic scope" value="Eukaryota"/>
</dbReference>
<dbReference type="PANTHER" id="PTHR36054">
    <property type="entry name" value="PROTEIN SICKLE"/>
    <property type="match status" value="1"/>
</dbReference>
<organism evidence="2 3">
    <name type="scientific">Brassica oleracea var. oleracea</name>
    <dbReference type="NCBI Taxonomy" id="109376"/>
    <lineage>
        <taxon>Eukaryota</taxon>
        <taxon>Viridiplantae</taxon>
        <taxon>Streptophyta</taxon>
        <taxon>Embryophyta</taxon>
        <taxon>Tracheophyta</taxon>
        <taxon>Spermatophyta</taxon>
        <taxon>Magnoliopsida</taxon>
        <taxon>eudicotyledons</taxon>
        <taxon>Gunneridae</taxon>
        <taxon>Pentapetalae</taxon>
        <taxon>rosids</taxon>
        <taxon>malvids</taxon>
        <taxon>Brassicales</taxon>
        <taxon>Brassicaceae</taxon>
        <taxon>Brassiceae</taxon>
        <taxon>Brassica</taxon>
    </lineage>
</organism>
<reference evidence="2" key="2">
    <citation type="submission" date="2015-03" db="UniProtKB">
        <authorList>
            <consortium name="EnsemblPlants"/>
        </authorList>
    </citation>
    <scope>IDENTIFICATION</scope>
</reference>
<dbReference type="GO" id="GO:0000381">
    <property type="term" value="P:regulation of alternative mRNA splicing, via spliceosome"/>
    <property type="evidence" value="ECO:0007669"/>
    <property type="project" value="EnsemblPlants"/>
</dbReference>
<feature type="compositionally biased region" description="Basic and acidic residues" evidence="1">
    <location>
        <begin position="125"/>
        <end position="134"/>
    </location>
</feature>
<dbReference type="HOGENOM" id="CLU_800261_0_0_1"/>
<evidence type="ECO:0000313" key="3">
    <source>
        <dbReference type="Proteomes" id="UP000032141"/>
    </source>
</evidence>
<feature type="region of interest" description="Disordered" evidence="1">
    <location>
        <begin position="122"/>
        <end position="148"/>
    </location>
</feature>
<dbReference type="GeneID" id="106306546"/>
<protein>
    <submittedName>
        <fullName evidence="2">Uncharacterized protein</fullName>
    </submittedName>
</protein>
<feature type="compositionally biased region" description="Polar residues" evidence="1">
    <location>
        <begin position="207"/>
        <end position="218"/>
    </location>
</feature>
<dbReference type="AlphaFoldDB" id="A0A0D3DFV7"/>
<evidence type="ECO:0000256" key="1">
    <source>
        <dbReference type="SAM" id="MobiDB-lite"/>
    </source>
</evidence>
<dbReference type="GO" id="GO:1901703">
    <property type="term" value="P:protein localization involved in auxin polar transport"/>
    <property type="evidence" value="ECO:0007669"/>
    <property type="project" value="EnsemblPlants"/>
</dbReference>
<dbReference type="GO" id="GO:0009409">
    <property type="term" value="P:response to cold"/>
    <property type="evidence" value="ECO:0007669"/>
    <property type="project" value="EnsemblPlants"/>
</dbReference>
<evidence type="ECO:0000313" key="2">
    <source>
        <dbReference type="EnsemblPlants" id="Bo7g109560.1"/>
    </source>
</evidence>
<dbReference type="GO" id="GO:0005886">
    <property type="term" value="C:plasma membrane"/>
    <property type="evidence" value="ECO:0007669"/>
    <property type="project" value="EnsemblPlants"/>
</dbReference>
<dbReference type="GO" id="GO:0007623">
    <property type="term" value="P:circadian rhythm"/>
    <property type="evidence" value="ECO:0007669"/>
    <property type="project" value="EnsemblPlants"/>
</dbReference>
<dbReference type="GO" id="GO:0005829">
    <property type="term" value="C:cytosol"/>
    <property type="evidence" value="ECO:0007669"/>
    <property type="project" value="EnsemblPlants"/>
</dbReference>
<reference evidence="2 3" key="1">
    <citation type="journal article" date="2014" name="Genome Biol.">
        <title>Transcriptome and methylome profiling reveals relics of genome dominance in the mesopolyploid Brassica oleracea.</title>
        <authorList>
            <person name="Parkin I.A."/>
            <person name="Koh C."/>
            <person name="Tang H."/>
            <person name="Robinson S.J."/>
            <person name="Kagale S."/>
            <person name="Clarke W.E."/>
            <person name="Town C.D."/>
            <person name="Nixon J."/>
            <person name="Krishnakumar V."/>
            <person name="Bidwell S.L."/>
            <person name="Denoeud F."/>
            <person name="Belcram H."/>
            <person name="Links M.G."/>
            <person name="Just J."/>
            <person name="Clarke C."/>
            <person name="Bender T."/>
            <person name="Huebert T."/>
            <person name="Mason A.S."/>
            <person name="Pires J.C."/>
            <person name="Barker G."/>
            <person name="Moore J."/>
            <person name="Walley P.G."/>
            <person name="Manoli S."/>
            <person name="Batley J."/>
            <person name="Edwards D."/>
            <person name="Nelson M.N."/>
            <person name="Wang X."/>
            <person name="Paterson A.H."/>
            <person name="King G."/>
            <person name="Bancroft I."/>
            <person name="Chalhoub B."/>
            <person name="Sharpe A.G."/>
        </authorList>
    </citation>
    <scope>NUCLEOTIDE SEQUENCE</scope>
    <source>
        <strain evidence="2 3">cv. TO1000</strain>
    </source>
</reference>
<feature type="compositionally biased region" description="Polar residues" evidence="1">
    <location>
        <begin position="25"/>
        <end position="36"/>
    </location>
</feature>
<dbReference type="Gramene" id="Bo7g109560.1">
    <property type="protein sequence ID" value="Bo7g109560.1"/>
    <property type="gene ID" value="Bo7g109560"/>
</dbReference>
<dbReference type="Proteomes" id="UP000032141">
    <property type="component" value="Chromosome C7"/>
</dbReference>
<dbReference type="GO" id="GO:0035196">
    <property type="term" value="P:miRNA processing"/>
    <property type="evidence" value="ECO:0007669"/>
    <property type="project" value="EnsemblPlants"/>
</dbReference>
<dbReference type="EnsemblPlants" id="Bo7g109560.1">
    <property type="protein sequence ID" value="Bo7g109560.1"/>
    <property type="gene ID" value="Bo7g109560"/>
</dbReference>
<dbReference type="STRING" id="109376.A0A0D3DFV7"/>
<dbReference type="GO" id="GO:0009649">
    <property type="term" value="P:entrainment of circadian clock"/>
    <property type="evidence" value="ECO:0007669"/>
    <property type="project" value="EnsemblPlants"/>
</dbReference>
<feature type="compositionally biased region" description="Polar residues" evidence="1">
    <location>
        <begin position="44"/>
        <end position="54"/>
    </location>
</feature>
<dbReference type="RefSeq" id="XP_013598655.1">
    <property type="nucleotide sequence ID" value="XM_013743201.1"/>
</dbReference>
<sequence length="325" mass="35850">MEDSEKRKQMLKAMRMEAAAAAAQNDGSTEPETSMNRGHLSNPLAETSTHQQESCEAPRFDYYTDPMSAYSSFKRNKTSKQEHISCPPSYQMMPLAPEFPPSVPGSLGSDYQAHANHGGFQEAHCGGDDLHTEPRGVALSHRGSPVPWNDNFRPPPPRFNHLGPPQWVPRSFPFSQGNHDMGDNRFGGRGGSYNNTAPQFPQYGPRQASNWAGNTYPSSARGRSRGRNTSFGRGGGRRHMEQGADRFYSNSMAEDPWKYLKPVLWKSCSVTSSSNSTGQAWRPNSIAPKKPMIIEASHKPSNNQQSLAEYLAASLDEATSDDPSN</sequence>
<feature type="region of interest" description="Disordered" evidence="1">
    <location>
        <begin position="1"/>
        <end position="60"/>
    </location>
</feature>